<dbReference type="FunFam" id="2.60.40.640:FF:000002">
    <property type="entry name" value="Vacuolar protein sorting-associated protein 26A"/>
    <property type="match status" value="1"/>
</dbReference>
<feature type="compositionally biased region" description="Basic residues" evidence="6">
    <location>
        <begin position="323"/>
        <end position="332"/>
    </location>
</feature>
<reference evidence="7 8" key="1">
    <citation type="journal article" date="2007" name="Nature">
        <title>Evolution of genes and genomes on the Drosophila phylogeny.</title>
        <authorList>
            <consortium name="Drosophila 12 Genomes Consortium"/>
            <person name="Clark A.G."/>
            <person name="Eisen M.B."/>
            <person name="Smith D.R."/>
            <person name="Bergman C.M."/>
            <person name="Oliver B."/>
            <person name="Markow T.A."/>
            <person name="Kaufman T.C."/>
            <person name="Kellis M."/>
            <person name="Gelbart W."/>
            <person name="Iyer V.N."/>
            <person name="Pollard D.A."/>
            <person name="Sackton T.B."/>
            <person name="Larracuente A.M."/>
            <person name="Singh N.D."/>
            <person name="Abad J.P."/>
            <person name="Abt D.N."/>
            <person name="Adryan B."/>
            <person name="Aguade M."/>
            <person name="Akashi H."/>
            <person name="Anderson W.W."/>
            <person name="Aquadro C.F."/>
            <person name="Ardell D.H."/>
            <person name="Arguello R."/>
            <person name="Artieri C.G."/>
            <person name="Barbash D.A."/>
            <person name="Barker D."/>
            <person name="Barsanti P."/>
            <person name="Batterham P."/>
            <person name="Batzoglou S."/>
            <person name="Begun D."/>
            <person name="Bhutkar A."/>
            <person name="Blanco E."/>
            <person name="Bosak S.A."/>
            <person name="Bradley R.K."/>
            <person name="Brand A.D."/>
            <person name="Brent M.R."/>
            <person name="Brooks A.N."/>
            <person name="Brown R.H."/>
            <person name="Butlin R.K."/>
            <person name="Caggese C."/>
            <person name="Calvi B.R."/>
            <person name="Bernardo de Carvalho A."/>
            <person name="Caspi A."/>
            <person name="Castrezana S."/>
            <person name="Celniker S.E."/>
            <person name="Chang J.L."/>
            <person name="Chapple C."/>
            <person name="Chatterji S."/>
            <person name="Chinwalla A."/>
            <person name="Civetta A."/>
            <person name="Clifton S.W."/>
            <person name="Comeron J.M."/>
            <person name="Costello J.C."/>
            <person name="Coyne J.A."/>
            <person name="Daub J."/>
            <person name="David R.G."/>
            <person name="Delcher A.L."/>
            <person name="Delehaunty K."/>
            <person name="Do C.B."/>
            <person name="Ebling H."/>
            <person name="Edwards K."/>
            <person name="Eickbush T."/>
            <person name="Evans J.D."/>
            <person name="Filipski A."/>
            <person name="Findeiss S."/>
            <person name="Freyhult E."/>
            <person name="Fulton L."/>
            <person name="Fulton R."/>
            <person name="Garcia A.C."/>
            <person name="Gardiner A."/>
            <person name="Garfield D.A."/>
            <person name="Garvin B.E."/>
            <person name="Gibson G."/>
            <person name="Gilbert D."/>
            <person name="Gnerre S."/>
            <person name="Godfrey J."/>
            <person name="Good R."/>
            <person name="Gotea V."/>
            <person name="Gravely B."/>
            <person name="Greenberg A.J."/>
            <person name="Griffiths-Jones S."/>
            <person name="Gross S."/>
            <person name="Guigo R."/>
            <person name="Gustafson E.A."/>
            <person name="Haerty W."/>
            <person name="Hahn M.W."/>
            <person name="Halligan D.L."/>
            <person name="Halpern A.L."/>
            <person name="Halter G.M."/>
            <person name="Han M.V."/>
            <person name="Heger A."/>
            <person name="Hillier L."/>
            <person name="Hinrichs A.S."/>
            <person name="Holmes I."/>
            <person name="Hoskins R.A."/>
            <person name="Hubisz M.J."/>
            <person name="Hultmark D."/>
            <person name="Huntley M.A."/>
            <person name="Jaffe D.B."/>
            <person name="Jagadeeshan S."/>
            <person name="Jeck W.R."/>
            <person name="Johnson J."/>
            <person name="Jones C.D."/>
            <person name="Jordan W.C."/>
            <person name="Karpen G.H."/>
            <person name="Kataoka E."/>
            <person name="Keightley P.D."/>
            <person name="Kheradpour P."/>
            <person name="Kirkness E.F."/>
            <person name="Koerich L.B."/>
            <person name="Kristiansen K."/>
            <person name="Kudrna D."/>
            <person name="Kulathinal R.J."/>
            <person name="Kumar S."/>
            <person name="Kwok R."/>
            <person name="Lander E."/>
            <person name="Langley C.H."/>
            <person name="Lapoint R."/>
            <person name="Lazzaro B.P."/>
            <person name="Lee S.J."/>
            <person name="Levesque L."/>
            <person name="Li R."/>
            <person name="Lin C.F."/>
            <person name="Lin M.F."/>
            <person name="Lindblad-Toh K."/>
            <person name="Llopart A."/>
            <person name="Long M."/>
            <person name="Low L."/>
            <person name="Lozovsky E."/>
            <person name="Lu J."/>
            <person name="Luo M."/>
            <person name="Machado C.A."/>
            <person name="Makalowski W."/>
            <person name="Marzo M."/>
            <person name="Matsuda M."/>
            <person name="Matzkin L."/>
            <person name="McAllister B."/>
            <person name="McBride C.S."/>
            <person name="McKernan B."/>
            <person name="McKernan K."/>
            <person name="Mendez-Lago M."/>
            <person name="Minx P."/>
            <person name="Mollenhauer M.U."/>
            <person name="Montooth K."/>
            <person name="Mount S.M."/>
            <person name="Mu X."/>
            <person name="Myers E."/>
            <person name="Negre B."/>
            <person name="Newfeld S."/>
            <person name="Nielsen R."/>
            <person name="Noor M.A."/>
            <person name="O'Grady P."/>
            <person name="Pachter L."/>
            <person name="Papaceit M."/>
            <person name="Parisi M.J."/>
            <person name="Parisi M."/>
            <person name="Parts L."/>
            <person name="Pedersen J.S."/>
            <person name="Pesole G."/>
            <person name="Phillippy A.M."/>
            <person name="Ponting C.P."/>
            <person name="Pop M."/>
            <person name="Porcelli D."/>
            <person name="Powell J.R."/>
            <person name="Prohaska S."/>
            <person name="Pruitt K."/>
            <person name="Puig M."/>
            <person name="Quesneville H."/>
            <person name="Ram K.R."/>
            <person name="Rand D."/>
            <person name="Rasmussen M.D."/>
            <person name="Reed L.K."/>
            <person name="Reenan R."/>
            <person name="Reily A."/>
            <person name="Remington K.A."/>
            <person name="Rieger T.T."/>
            <person name="Ritchie M.G."/>
            <person name="Robin C."/>
            <person name="Rogers Y.H."/>
            <person name="Rohde C."/>
            <person name="Rozas J."/>
            <person name="Rubenfield M.J."/>
            <person name="Ruiz A."/>
            <person name="Russo S."/>
            <person name="Salzberg S.L."/>
            <person name="Sanchez-Gracia A."/>
            <person name="Saranga D.J."/>
            <person name="Sato H."/>
            <person name="Schaeffer S.W."/>
            <person name="Schatz M.C."/>
            <person name="Schlenke T."/>
            <person name="Schwartz R."/>
            <person name="Segarra C."/>
            <person name="Singh R.S."/>
            <person name="Sirot L."/>
            <person name="Sirota M."/>
            <person name="Sisneros N.B."/>
            <person name="Smith C.D."/>
            <person name="Smith T.F."/>
            <person name="Spieth J."/>
            <person name="Stage D.E."/>
            <person name="Stark A."/>
            <person name="Stephan W."/>
            <person name="Strausberg R.L."/>
            <person name="Strempel S."/>
            <person name="Sturgill D."/>
            <person name="Sutton G."/>
            <person name="Sutton G.G."/>
            <person name="Tao W."/>
            <person name="Teichmann S."/>
            <person name="Tobari Y.N."/>
            <person name="Tomimura Y."/>
            <person name="Tsolas J.M."/>
            <person name="Valente V.L."/>
            <person name="Venter E."/>
            <person name="Venter J.C."/>
            <person name="Vicario S."/>
            <person name="Vieira F.G."/>
            <person name="Vilella A.J."/>
            <person name="Villasante A."/>
            <person name="Walenz B."/>
            <person name="Wang J."/>
            <person name="Wasserman M."/>
            <person name="Watts T."/>
            <person name="Wilson D."/>
            <person name="Wilson R.K."/>
            <person name="Wing R.A."/>
            <person name="Wolfner M.F."/>
            <person name="Wong A."/>
            <person name="Wong G.K."/>
            <person name="Wu C.I."/>
            <person name="Wu G."/>
            <person name="Yamamoto D."/>
            <person name="Yang H.P."/>
            <person name="Yang S.P."/>
            <person name="Yorke J.A."/>
            <person name="Yoshida K."/>
            <person name="Zdobnov E."/>
            <person name="Zhang P."/>
            <person name="Zhang Y."/>
            <person name="Zimin A.V."/>
            <person name="Baldwin J."/>
            <person name="Abdouelleil A."/>
            <person name="Abdulkadir J."/>
            <person name="Abebe A."/>
            <person name="Abera B."/>
            <person name="Abreu J."/>
            <person name="Acer S.C."/>
            <person name="Aftuck L."/>
            <person name="Alexander A."/>
            <person name="An P."/>
            <person name="Anderson E."/>
            <person name="Anderson S."/>
            <person name="Arachi H."/>
            <person name="Azer M."/>
            <person name="Bachantsang P."/>
            <person name="Barry A."/>
            <person name="Bayul T."/>
            <person name="Berlin A."/>
            <person name="Bessette D."/>
            <person name="Bloom T."/>
            <person name="Blye J."/>
            <person name="Boguslavskiy L."/>
            <person name="Bonnet C."/>
            <person name="Boukhgalter B."/>
            <person name="Bourzgui I."/>
            <person name="Brown A."/>
            <person name="Cahill P."/>
            <person name="Channer S."/>
            <person name="Cheshatsang Y."/>
            <person name="Chuda L."/>
            <person name="Citroen M."/>
            <person name="Collymore A."/>
            <person name="Cooke P."/>
            <person name="Costello M."/>
            <person name="D'Aco K."/>
            <person name="Daza R."/>
            <person name="De Haan G."/>
            <person name="DeGray S."/>
            <person name="DeMaso C."/>
            <person name="Dhargay N."/>
            <person name="Dooley K."/>
            <person name="Dooley E."/>
            <person name="Doricent M."/>
            <person name="Dorje P."/>
            <person name="Dorjee K."/>
            <person name="Dupes A."/>
            <person name="Elong R."/>
            <person name="Falk J."/>
            <person name="Farina A."/>
            <person name="Faro S."/>
            <person name="Ferguson D."/>
            <person name="Fisher S."/>
            <person name="Foley C.D."/>
            <person name="Franke A."/>
            <person name="Friedrich D."/>
            <person name="Gadbois L."/>
            <person name="Gearin G."/>
            <person name="Gearin C.R."/>
            <person name="Giannoukos G."/>
            <person name="Goode T."/>
            <person name="Graham J."/>
            <person name="Grandbois E."/>
            <person name="Grewal S."/>
            <person name="Gyaltsen K."/>
            <person name="Hafez N."/>
            <person name="Hagos B."/>
            <person name="Hall J."/>
            <person name="Henson C."/>
            <person name="Hollinger A."/>
            <person name="Honan T."/>
            <person name="Huard M.D."/>
            <person name="Hughes L."/>
            <person name="Hurhula B."/>
            <person name="Husby M.E."/>
            <person name="Kamat A."/>
            <person name="Kanga B."/>
            <person name="Kashin S."/>
            <person name="Khazanovich D."/>
            <person name="Kisner P."/>
            <person name="Lance K."/>
            <person name="Lara M."/>
            <person name="Lee W."/>
            <person name="Lennon N."/>
            <person name="Letendre F."/>
            <person name="LeVine R."/>
            <person name="Lipovsky A."/>
            <person name="Liu X."/>
            <person name="Liu J."/>
            <person name="Liu S."/>
            <person name="Lokyitsang T."/>
            <person name="Lokyitsang Y."/>
            <person name="Lubonja R."/>
            <person name="Lui A."/>
            <person name="MacDonald P."/>
            <person name="Magnisalis V."/>
            <person name="Maru K."/>
            <person name="Matthews C."/>
            <person name="McCusker W."/>
            <person name="McDonough S."/>
            <person name="Mehta T."/>
            <person name="Meldrim J."/>
            <person name="Meneus L."/>
            <person name="Mihai O."/>
            <person name="Mihalev A."/>
            <person name="Mihova T."/>
            <person name="Mittelman R."/>
            <person name="Mlenga V."/>
            <person name="Montmayeur A."/>
            <person name="Mulrain L."/>
            <person name="Navidi A."/>
            <person name="Naylor J."/>
            <person name="Negash T."/>
            <person name="Nguyen T."/>
            <person name="Nguyen N."/>
            <person name="Nicol R."/>
            <person name="Norbu C."/>
            <person name="Norbu N."/>
            <person name="Novod N."/>
            <person name="O'Neill B."/>
            <person name="Osman S."/>
            <person name="Markiewicz E."/>
            <person name="Oyono O.L."/>
            <person name="Patti C."/>
            <person name="Phunkhang P."/>
            <person name="Pierre F."/>
            <person name="Priest M."/>
            <person name="Raghuraman S."/>
            <person name="Rege F."/>
            <person name="Reyes R."/>
            <person name="Rise C."/>
            <person name="Rogov P."/>
            <person name="Ross K."/>
            <person name="Ryan E."/>
            <person name="Settipalli S."/>
            <person name="Shea T."/>
            <person name="Sherpa N."/>
            <person name="Shi L."/>
            <person name="Shih D."/>
            <person name="Sparrow T."/>
            <person name="Spaulding J."/>
            <person name="Stalker J."/>
            <person name="Stange-Thomann N."/>
            <person name="Stavropoulos S."/>
            <person name="Stone C."/>
            <person name="Strader C."/>
            <person name="Tesfaye S."/>
            <person name="Thomson T."/>
            <person name="Thoulutsang Y."/>
            <person name="Thoulutsang D."/>
            <person name="Topham K."/>
            <person name="Topping I."/>
            <person name="Tsamla T."/>
            <person name="Vassiliev H."/>
            <person name="Vo A."/>
            <person name="Wangchuk T."/>
            <person name="Wangdi T."/>
            <person name="Weiand M."/>
            <person name="Wilkinson J."/>
            <person name="Wilson A."/>
            <person name="Yadav S."/>
            <person name="Young G."/>
            <person name="Yu Q."/>
            <person name="Zembek L."/>
            <person name="Zhong D."/>
            <person name="Zimmer A."/>
            <person name="Zwirko Z."/>
            <person name="Jaffe D.B."/>
            <person name="Alvarez P."/>
            <person name="Brockman W."/>
            <person name="Butler J."/>
            <person name="Chin C."/>
            <person name="Gnerre S."/>
            <person name="Grabherr M."/>
            <person name="Kleber M."/>
            <person name="Mauceli E."/>
            <person name="MacCallum I."/>
        </authorList>
    </citation>
    <scope>NUCLEOTIDE SEQUENCE [LARGE SCALE GENOMIC DNA]</scope>
    <source>
        <strain evidence="8">Tucson 15010-1051.87</strain>
    </source>
</reference>
<evidence type="ECO:0000313" key="7">
    <source>
        <dbReference type="EMBL" id="EDW62721.1"/>
    </source>
</evidence>
<dbReference type="PhylomeDB" id="B4M7F4"/>
<evidence type="ECO:0000256" key="2">
    <source>
        <dbReference type="ARBA" id="ARBA00022448"/>
    </source>
</evidence>
<proteinExistence type="inferred from homology"/>
<evidence type="ECO:0000256" key="5">
    <source>
        <dbReference type="ARBA" id="ARBA00083912"/>
    </source>
</evidence>
<dbReference type="OrthoDB" id="3821113at2759"/>
<dbReference type="eggNOG" id="KOG3063">
    <property type="taxonomic scope" value="Eukaryota"/>
</dbReference>
<sequence>MNFLGFGQSAEIDIVFDGAENKKTAEVKGEDGKVEKMLLFYDGETVSGKVNVTLKKPGSKLEHQGIKIEFIGQIELFYDRGNHHEFKCLAKALARPGDLIQNNSYPFDFPNVEKQFEVYAGSNVRLRYFLRATIVRRISDITREVDIAVHTLCSYPEMNNPIKMEVGIEDCLHIEFEYNKSKYHLKDTIIGKIYFLLVRIKIKHMEIAIIKRESTGTGPNIFNENETIAKYEIMDGAPVKGESIPIRVFLAGYNLTPTMRDINKKFSVKYFLNLVLMDTEDRRYFKQQEITLWRKADIPRYHVAQQQHQQQQQQQQQQQHQQQSHHQHHQHVPLHAPPHLVSGPAAPTVAHSLISSSTDSEGAAIGVGAQAESKMGLFTRESPNQEFSQQQLDSPLPNSPMTPGNESNAIVAAAAAAAAAAVAAGSERERGMGDGAAAATTSASPVAMLSNTPPPLLQLPPTSEEQPEMLQSPAHAAGDGNMEFDLNDDDDERAQLVPDDELTDVALPTPPAPAAVPVPAPTPVSTAAKKVNAAPLSAD</sequence>
<name>B4M7F4_DROVI</name>
<dbReference type="GO" id="GO:0006886">
    <property type="term" value="P:intracellular protein transport"/>
    <property type="evidence" value="ECO:0007669"/>
    <property type="project" value="InterPro"/>
</dbReference>
<dbReference type="SMR" id="B4M7F4"/>
<evidence type="ECO:0000256" key="4">
    <source>
        <dbReference type="ARBA" id="ARBA00073024"/>
    </source>
</evidence>
<dbReference type="EMBL" id="CH940653">
    <property type="protein sequence ID" value="EDW62721.1"/>
    <property type="molecule type" value="Genomic_DNA"/>
</dbReference>
<evidence type="ECO:0000256" key="3">
    <source>
        <dbReference type="ARBA" id="ARBA00022927"/>
    </source>
</evidence>
<keyword evidence="3" id="KW-0653">Protein transport</keyword>
<dbReference type="Pfam" id="PF03643">
    <property type="entry name" value="Vps26"/>
    <property type="match status" value="1"/>
</dbReference>
<dbReference type="FunFam" id="2.60.40.640:FF:000001">
    <property type="entry name" value="Vacuolar protein sorting-associated protein 26A"/>
    <property type="match status" value="1"/>
</dbReference>
<keyword evidence="8" id="KW-1185">Reference proteome</keyword>
<dbReference type="InterPro" id="IPR028934">
    <property type="entry name" value="Vps26-related"/>
</dbReference>
<feature type="region of interest" description="Disordered" evidence="6">
    <location>
        <begin position="382"/>
        <end position="406"/>
    </location>
</feature>
<evidence type="ECO:0000256" key="6">
    <source>
        <dbReference type="SAM" id="MobiDB-lite"/>
    </source>
</evidence>
<dbReference type="Gene3D" id="2.60.40.640">
    <property type="match status" value="2"/>
</dbReference>
<keyword evidence="2" id="KW-0813">Transport</keyword>
<feature type="compositionally biased region" description="Low complexity" evidence="6">
    <location>
        <begin position="305"/>
        <end position="322"/>
    </location>
</feature>
<dbReference type="HOGENOM" id="CLU_029884_1_0_1"/>
<dbReference type="InterPro" id="IPR014752">
    <property type="entry name" value="Arrestin-like_C"/>
</dbReference>
<dbReference type="PANTHER" id="PTHR12233">
    <property type="entry name" value="VACUOLAR PROTEIN SORTING 26 RELATED"/>
    <property type="match status" value="1"/>
</dbReference>
<organism evidence="7 8">
    <name type="scientific">Drosophila virilis</name>
    <name type="common">Fruit fly</name>
    <dbReference type="NCBI Taxonomy" id="7244"/>
    <lineage>
        <taxon>Eukaryota</taxon>
        <taxon>Metazoa</taxon>
        <taxon>Ecdysozoa</taxon>
        <taxon>Arthropoda</taxon>
        <taxon>Hexapoda</taxon>
        <taxon>Insecta</taxon>
        <taxon>Pterygota</taxon>
        <taxon>Neoptera</taxon>
        <taxon>Endopterygota</taxon>
        <taxon>Diptera</taxon>
        <taxon>Brachycera</taxon>
        <taxon>Muscomorpha</taxon>
        <taxon>Ephydroidea</taxon>
        <taxon>Drosophilidae</taxon>
        <taxon>Drosophila</taxon>
    </lineage>
</organism>
<feature type="compositionally biased region" description="Acidic residues" evidence="6">
    <location>
        <begin position="485"/>
        <end position="503"/>
    </location>
</feature>
<protein>
    <recommendedName>
        <fullName evidence="4">Vacuolar protein sorting-associated protein 26</fullName>
    </recommendedName>
    <alternativeName>
        <fullName evidence="5">VPS26 protein homolog</fullName>
    </alternativeName>
</protein>
<dbReference type="InParanoid" id="B4M7F4"/>
<dbReference type="AlphaFoldDB" id="B4M7F4"/>
<evidence type="ECO:0000313" key="8">
    <source>
        <dbReference type="Proteomes" id="UP000008792"/>
    </source>
</evidence>
<accession>B4M7F4</accession>
<dbReference type="FunCoup" id="B4M7F4">
    <property type="interactions" value="2113"/>
</dbReference>
<comment type="similarity">
    <text evidence="1">Belongs to the VPS26 family.</text>
</comment>
<evidence type="ECO:0000256" key="1">
    <source>
        <dbReference type="ARBA" id="ARBA00009100"/>
    </source>
</evidence>
<dbReference type="OMA" id="HQHVPLH"/>
<feature type="region of interest" description="Disordered" evidence="6">
    <location>
        <begin position="458"/>
        <end position="539"/>
    </location>
</feature>
<feature type="compositionally biased region" description="Pro residues" evidence="6">
    <location>
        <begin position="508"/>
        <end position="522"/>
    </location>
</feature>
<dbReference type="Proteomes" id="UP000008792">
    <property type="component" value="Unassembled WGS sequence"/>
</dbReference>
<dbReference type="KEGG" id="dvi:6633517"/>
<feature type="region of interest" description="Disordered" evidence="6">
    <location>
        <begin position="303"/>
        <end position="346"/>
    </location>
</feature>
<dbReference type="STRING" id="7244.B4M7F4"/>
<feature type="compositionally biased region" description="Polar residues" evidence="6">
    <location>
        <begin position="382"/>
        <end position="393"/>
    </location>
</feature>
<gene>
    <name evidence="7" type="primary">Dvir\GJ16978</name>
    <name evidence="7" type="ORF">Dvir_GJ16978</name>
</gene>